<evidence type="ECO:0000259" key="4">
    <source>
        <dbReference type="PROSITE" id="PS50043"/>
    </source>
</evidence>
<dbReference type="GO" id="GO:0003677">
    <property type="term" value="F:DNA binding"/>
    <property type="evidence" value="ECO:0007669"/>
    <property type="project" value="UniProtKB-KW"/>
</dbReference>
<dbReference type="PROSITE" id="PS00622">
    <property type="entry name" value="HTH_LUXR_1"/>
    <property type="match status" value="1"/>
</dbReference>
<protein>
    <recommendedName>
        <fullName evidence="4">HTH luxR-type domain-containing protein</fullName>
    </recommendedName>
</protein>
<dbReference type="PROSITE" id="PS50043">
    <property type="entry name" value="HTH_LUXR_2"/>
    <property type="match status" value="1"/>
</dbReference>
<dbReference type="Gene3D" id="3.40.50.2300">
    <property type="match status" value="1"/>
</dbReference>
<name>A0A2V1GWY3_9GAMM</name>
<evidence type="ECO:0000313" key="6">
    <source>
        <dbReference type="Proteomes" id="UP000244906"/>
    </source>
</evidence>
<dbReference type="PRINTS" id="PR00038">
    <property type="entry name" value="HTHLUXR"/>
</dbReference>
<dbReference type="Pfam" id="PF00196">
    <property type="entry name" value="GerE"/>
    <property type="match status" value="1"/>
</dbReference>
<dbReference type="Proteomes" id="UP000244906">
    <property type="component" value="Unassembled WGS sequence"/>
</dbReference>
<evidence type="ECO:0000256" key="3">
    <source>
        <dbReference type="ARBA" id="ARBA00023163"/>
    </source>
</evidence>
<dbReference type="GO" id="GO:0006355">
    <property type="term" value="P:regulation of DNA-templated transcription"/>
    <property type="evidence" value="ECO:0007669"/>
    <property type="project" value="InterPro"/>
</dbReference>
<dbReference type="SMART" id="SM00421">
    <property type="entry name" value="HTH_LUXR"/>
    <property type="match status" value="1"/>
</dbReference>
<dbReference type="PANTHER" id="PTHR44688:SF16">
    <property type="entry name" value="DNA-BINDING TRANSCRIPTIONAL ACTIVATOR DEVR_DOSR"/>
    <property type="match status" value="1"/>
</dbReference>
<dbReference type="OrthoDB" id="561214at2"/>
<gene>
    <name evidence="5" type="ORF">DC094_17720</name>
</gene>
<evidence type="ECO:0000256" key="1">
    <source>
        <dbReference type="ARBA" id="ARBA00023015"/>
    </source>
</evidence>
<dbReference type="InterPro" id="IPR000792">
    <property type="entry name" value="Tscrpt_reg_LuxR_C"/>
</dbReference>
<dbReference type="InterPro" id="IPR036388">
    <property type="entry name" value="WH-like_DNA-bd_sf"/>
</dbReference>
<dbReference type="SUPFAM" id="SSF46894">
    <property type="entry name" value="C-terminal effector domain of the bipartite response regulators"/>
    <property type="match status" value="1"/>
</dbReference>
<dbReference type="EMBL" id="QDDL01000009">
    <property type="protein sequence ID" value="PVZ65716.1"/>
    <property type="molecule type" value="Genomic_DNA"/>
</dbReference>
<feature type="domain" description="HTH luxR-type" evidence="4">
    <location>
        <begin position="196"/>
        <end position="261"/>
    </location>
</feature>
<keyword evidence="2" id="KW-0238">DNA-binding</keyword>
<dbReference type="FunFam" id="1.10.10.10:FF:000153">
    <property type="entry name" value="LuxR family transcriptional regulator"/>
    <property type="match status" value="1"/>
</dbReference>
<organism evidence="5 6">
    <name type="scientific">Pelagibaculum spongiae</name>
    <dbReference type="NCBI Taxonomy" id="2080658"/>
    <lineage>
        <taxon>Bacteria</taxon>
        <taxon>Pseudomonadati</taxon>
        <taxon>Pseudomonadota</taxon>
        <taxon>Gammaproteobacteria</taxon>
        <taxon>Oceanospirillales</taxon>
        <taxon>Pelagibaculum</taxon>
    </lineage>
</organism>
<keyword evidence="6" id="KW-1185">Reference proteome</keyword>
<proteinExistence type="predicted"/>
<evidence type="ECO:0000313" key="5">
    <source>
        <dbReference type="EMBL" id="PVZ65716.1"/>
    </source>
</evidence>
<comment type="caution">
    <text evidence="5">The sequence shown here is derived from an EMBL/GenBank/DDBJ whole genome shotgun (WGS) entry which is preliminary data.</text>
</comment>
<dbReference type="Gene3D" id="1.10.10.10">
    <property type="entry name" value="Winged helix-like DNA-binding domain superfamily/Winged helix DNA-binding domain"/>
    <property type="match status" value="1"/>
</dbReference>
<dbReference type="RefSeq" id="WP_116688455.1">
    <property type="nucleotide sequence ID" value="NZ_CAWNYD010000009.1"/>
</dbReference>
<keyword evidence="3" id="KW-0804">Transcription</keyword>
<reference evidence="5 6" key="1">
    <citation type="submission" date="2018-04" db="EMBL/GenBank/DDBJ databases">
        <title>Thalassorhabdus spongiae gen. nov., sp. nov., isolated from a marine sponge in South-West Iceland.</title>
        <authorList>
            <person name="Knobloch S."/>
            <person name="Daussin A."/>
            <person name="Johannsson R."/>
            <person name="Marteinsson V.T."/>
        </authorList>
    </citation>
    <scope>NUCLEOTIDE SEQUENCE [LARGE SCALE GENOMIC DNA]</scope>
    <source>
        <strain evidence="5 6">Hp12</strain>
    </source>
</reference>
<dbReference type="InterPro" id="IPR016032">
    <property type="entry name" value="Sig_transdc_resp-reg_C-effctor"/>
</dbReference>
<sequence length="269" mass="31078">MKLNCKNLNHCNKHVTPIKNHLKHKTNKYLAITIVLTRKNVENDKKLTIKIIRDIKMAIKELVLVGRPVTQNIALLSVLEQELSGQFNQFSLYSDQHHIPTEDYLYLVDAELLDDTAVKCLMELADQNNTQTCVALFNVSRKQAQKTHLPSMHLYGIFFEDDPLETVIRGVKAIQDQEYWIPRDLFGKMLENKNRQSAGLRTLTNREIQILLLITDGRSNQEIASALYISNHTVKTHIYNLYKKIGVKSRMRAAIWAERNLNQKTQSLN</sequence>
<dbReference type="CDD" id="cd06170">
    <property type="entry name" value="LuxR_C_like"/>
    <property type="match status" value="1"/>
</dbReference>
<accession>A0A2V1GWY3</accession>
<dbReference type="AlphaFoldDB" id="A0A2V1GWY3"/>
<dbReference type="PANTHER" id="PTHR44688">
    <property type="entry name" value="DNA-BINDING TRANSCRIPTIONAL ACTIVATOR DEVR_DOSR"/>
    <property type="match status" value="1"/>
</dbReference>
<keyword evidence="1" id="KW-0805">Transcription regulation</keyword>
<evidence type="ECO:0000256" key="2">
    <source>
        <dbReference type="ARBA" id="ARBA00023125"/>
    </source>
</evidence>